<dbReference type="InterPro" id="IPR014801">
    <property type="entry name" value="Mediator_Med5_fun"/>
</dbReference>
<dbReference type="GO" id="GO:0006357">
    <property type="term" value="P:regulation of transcription by RNA polymerase II"/>
    <property type="evidence" value="ECO:0007669"/>
    <property type="project" value="InterPro"/>
</dbReference>
<reference evidence="10 11" key="1">
    <citation type="submission" date="2018-06" db="EMBL/GenBank/DDBJ databases">
        <title>A transcriptomic atlas of mushroom development highlights an independent origin of complex multicellularity.</title>
        <authorList>
            <consortium name="DOE Joint Genome Institute"/>
            <person name="Krizsan K."/>
            <person name="Almasi E."/>
            <person name="Merenyi Z."/>
            <person name="Sahu N."/>
            <person name="Viragh M."/>
            <person name="Koszo T."/>
            <person name="Mondo S."/>
            <person name="Kiss B."/>
            <person name="Balint B."/>
            <person name="Kues U."/>
            <person name="Barry K."/>
            <person name="Hegedus J.C."/>
            <person name="Henrissat B."/>
            <person name="Johnson J."/>
            <person name="Lipzen A."/>
            <person name="Ohm R."/>
            <person name="Nagy I."/>
            <person name="Pangilinan J."/>
            <person name="Yan J."/>
            <person name="Xiong Y."/>
            <person name="Grigoriev I.V."/>
            <person name="Hibbett D.S."/>
            <person name="Nagy L.G."/>
        </authorList>
    </citation>
    <scope>NUCLEOTIDE SEQUENCE [LARGE SCALE GENOMIC DNA]</scope>
    <source>
        <strain evidence="10 11">SZMC22713</strain>
    </source>
</reference>
<accession>A0A4Y7QM38</accession>
<organism evidence="10 11">
    <name type="scientific">Rickenella mellea</name>
    <dbReference type="NCBI Taxonomy" id="50990"/>
    <lineage>
        <taxon>Eukaryota</taxon>
        <taxon>Fungi</taxon>
        <taxon>Dikarya</taxon>
        <taxon>Basidiomycota</taxon>
        <taxon>Agaricomycotina</taxon>
        <taxon>Agaricomycetes</taxon>
        <taxon>Hymenochaetales</taxon>
        <taxon>Rickenellaceae</taxon>
        <taxon>Rickenella</taxon>
    </lineage>
</organism>
<comment type="similarity">
    <text evidence="2 9">Belongs to the Mediator complex subunit 5 family.</text>
</comment>
<evidence type="ECO:0000256" key="7">
    <source>
        <dbReference type="ARBA" id="ARBA00023242"/>
    </source>
</evidence>
<comment type="function">
    <text evidence="9">Component of the Mediator complex, a coactivator involved in the regulated transcription of nearly all RNA polymerase II-dependent genes. Mediator functions as a bridge to convey information from gene-specific regulatory proteins to the basal RNA polymerase II transcription machinery. Mediator is recruited to promoters by direct interactions with regulatory proteins and serves as a scaffold for the assembly of a functional preinitiation complex with RNA polymerase II and the general transcription factors.</text>
</comment>
<keyword evidence="5 9" id="KW-0010">Activator</keyword>
<protein>
    <recommendedName>
        <fullName evidence="3 9">Mediator of RNA polymerase II transcription subunit 5</fullName>
    </recommendedName>
    <alternativeName>
        <fullName evidence="8 9">Mediator complex subunit 5</fullName>
    </alternativeName>
</protein>
<dbReference type="Pfam" id="PF08689">
    <property type="entry name" value="Med5"/>
    <property type="match status" value="1"/>
</dbReference>
<proteinExistence type="inferred from homology"/>
<dbReference type="Proteomes" id="UP000294933">
    <property type="component" value="Unassembled WGS sequence"/>
</dbReference>
<dbReference type="EMBL" id="ML170157">
    <property type="protein sequence ID" value="TDL28703.1"/>
    <property type="molecule type" value="Genomic_DNA"/>
</dbReference>
<keyword evidence="6 9" id="KW-0804">Transcription</keyword>
<evidence type="ECO:0000313" key="11">
    <source>
        <dbReference type="Proteomes" id="UP000294933"/>
    </source>
</evidence>
<evidence type="ECO:0000313" key="10">
    <source>
        <dbReference type="EMBL" id="TDL28703.1"/>
    </source>
</evidence>
<name>A0A4Y7QM38_9AGAM</name>
<evidence type="ECO:0000256" key="9">
    <source>
        <dbReference type="RuleBase" id="RU364142"/>
    </source>
</evidence>
<dbReference type="GO" id="GO:0016592">
    <property type="term" value="C:mediator complex"/>
    <property type="evidence" value="ECO:0007669"/>
    <property type="project" value="InterPro"/>
</dbReference>
<evidence type="ECO:0000256" key="1">
    <source>
        <dbReference type="ARBA" id="ARBA00004123"/>
    </source>
</evidence>
<evidence type="ECO:0000256" key="6">
    <source>
        <dbReference type="ARBA" id="ARBA00023163"/>
    </source>
</evidence>
<comment type="subunit">
    <text evidence="9">Component of the Mediator complex.</text>
</comment>
<keyword evidence="4 9" id="KW-0805">Transcription regulation</keyword>
<dbReference type="STRING" id="50990.A0A4Y7QM38"/>
<sequence length="953" mass="104885">MSLAEVTGGCFQNGVTASKWATLVRLWKDKHSNSMIDFEGDLSNSILSLFHSYHAHPTLLSYIKHALRTSLLTLPSFVVAFLQAAKSPNLHDTATLDALCRLVQDERFLSGLPPLGSLVRFGESTITVLATVQDSLNLLRTAYALPMSSFHNLTASASELVILLLSCVGDMSQVSTAQAMIHFAEVHEMLQTLRLQGDIRSVLENFALSLSILLGDDAKMAQEAQMMQTLQLALGKGDISGPSSDSDMITCSLVLRYLVGSRELPFGSGNTPLAVTVLVSAFRGNSWSPSGFYAQLFLAAFSCLAQESTHRKSTLMWRSFIIGRLPMLLIMFEQVVSLEGDIDWRTALQAAVSTLWSREDLLAQSSLSVPRPTDDTNAEQESARIAQSKEPHFLQCFLQYYMTRAKLLERSFVLSIDPTLPGELRSQLTVESIDAGLELDAFIESRLSADSNTDDAMNFLRRAVDDYASHPTFAQVVQKRFIASSHVQAGDIEGLSHLCKIMYLHETAIDIVSLYVRISTIVAHTLAFVADFDCELVGDPQTAVSHLGDVVMFLQGTLIRFHLTNTTFTVGDRTLNPQFLLGTARIYRVSELANDEIAAFHAWLKALFDSNSEGIEDNILRATNPRTLLKLSATLIFQAIKAASEGMMESDLLKNGVSYFTGPLLNWTLVGVIKALIRDIVQKEITSPMYWEVLRTLVLSPSCPEPILHLTAHGILRFVSGPRVQKQVAGIEFDIDALRRIANHALRNFTEDSPDMDPQSLTLNAQPQWLDQPRQYIHGALRAARAGKAPCFDLGRCCAVLGPTKFLRLLWQELSGAAQMGDVESSRRIATFALTCPADFTSHLPPLLPIFLHTVLPTLLPALDSQIPPEQTLNIELLVAVISSSLTVLLQMEWAIRAVDGEPRHPAGQPSATNARRLALDLRRSKSSTAGIITQRLSSMSSFVTNFPMMVSG</sequence>
<evidence type="ECO:0000256" key="3">
    <source>
        <dbReference type="ARBA" id="ARBA00020628"/>
    </source>
</evidence>
<gene>
    <name evidence="9" type="primary">MED5</name>
    <name evidence="10" type="ORF">BD410DRAFT_893659</name>
</gene>
<evidence type="ECO:0000256" key="4">
    <source>
        <dbReference type="ARBA" id="ARBA00023015"/>
    </source>
</evidence>
<dbReference type="PANTHER" id="PTHR35784">
    <property type="entry name" value="MEDIATOR OF RNA POLYMERASE II TRANSCRIPTION SUBUNIT 5"/>
    <property type="match status" value="1"/>
</dbReference>
<dbReference type="GO" id="GO:0003712">
    <property type="term" value="F:transcription coregulator activity"/>
    <property type="evidence" value="ECO:0007669"/>
    <property type="project" value="InterPro"/>
</dbReference>
<dbReference type="AlphaFoldDB" id="A0A4Y7QM38"/>
<comment type="subcellular location">
    <subcellularLocation>
        <location evidence="1 9">Nucleus</location>
    </subcellularLocation>
</comment>
<keyword evidence="11" id="KW-1185">Reference proteome</keyword>
<evidence type="ECO:0000256" key="2">
    <source>
        <dbReference type="ARBA" id="ARBA00008782"/>
    </source>
</evidence>
<keyword evidence="7 9" id="KW-0539">Nucleus</keyword>
<dbReference type="OrthoDB" id="5549158at2759"/>
<evidence type="ECO:0000256" key="5">
    <source>
        <dbReference type="ARBA" id="ARBA00023159"/>
    </source>
</evidence>
<dbReference type="PANTHER" id="PTHR35784:SF1">
    <property type="entry name" value="MEDIATOR OF RNA POLYMERASE II TRANSCRIPTION SUBUNIT 5"/>
    <property type="match status" value="1"/>
</dbReference>
<dbReference type="VEuPathDB" id="FungiDB:BD410DRAFT_893659"/>
<evidence type="ECO:0000256" key="8">
    <source>
        <dbReference type="ARBA" id="ARBA00031256"/>
    </source>
</evidence>